<feature type="compositionally biased region" description="Basic residues" evidence="1">
    <location>
        <begin position="23"/>
        <end position="32"/>
    </location>
</feature>
<dbReference type="EMBL" id="HBIS01000275">
    <property type="protein sequence ID" value="CAE0606420.1"/>
    <property type="molecule type" value="Transcribed_RNA"/>
</dbReference>
<protein>
    <submittedName>
        <fullName evidence="2">Uncharacterized protein</fullName>
    </submittedName>
</protein>
<dbReference type="AlphaFoldDB" id="A0A7S3XAR3"/>
<sequence>MAALGCVRTPLVRTARLRKGRCSRFGGHRKSSIHWEMRAEPSSSGSDAGRTPASGNEEEEDSLGERAEKTVLVQYKVRWIRMRGTETMERKKMGRRISFGALLTILWNLPSV</sequence>
<evidence type="ECO:0000313" key="2">
    <source>
        <dbReference type="EMBL" id="CAE0606420.1"/>
    </source>
</evidence>
<proteinExistence type="predicted"/>
<reference evidence="2" key="1">
    <citation type="submission" date="2021-01" db="EMBL/GenBank/DDBJ databases">
        <authorList>
            <person name="Corre E."/>
            <person name="Pelletier E."/>
            <person name="Niang G."/>
            <person name="Scheremetjew M."/>
            <person name="Finn R."/>
            <person name="Kale V."/>
            <person name="Holt S."/>
            <person name="Cochrane G."/>
            <person name="Meng A."/>
            <person name="Brown T."/>
            <person name="Cohen L."/>
        </authorList>
    </citation>
    <scope>NUCLEOTIDE SEQUENCE</scope>
    <source>
        <strain evidence="2">CCMP1897</strain>
    </source>
</reference>
<feature type="region of interest" description="Disordered" evidence="1">
    <location>
        <begin position="23"/>
        <end position="67"/>
    </location>
</feature>
<organism evidence="2">
    <name type="scientific">Picocystis salinarum</name>
    <dbReference type="NCBI Taxonomy" id="88271"/>
    <lineage>
        <taxon>Eukaryota</taxon>
        <taxon>Viridiplantae</taxon>
        <taxon>Chlorophyta</taxon>
        <taxon>Picocystophyceae</taxon>
        <taxon>Picocystales</taxon>
        <taxon>Picocystaceae</taxon>
        <taxon>Picocystis</taxon>
    </lineage>
</organism>
<accession>A0A7S3XAR3</accession>
<name>A0A7S3XAR3_9CHLO</name>
<gene>
    <name evidence="2" type="ORF">PSAL00342_LOCUS236</name>
</gene>
<evidence type="ECO:0000256" key="1">
    <source>
        <dbReference type="SAM" id="MobiDB-lite"/>
    </source>
</evidence>